<keyword evidence="3 4" id="KW-0949">S-adenosyl-L-methionine</keyword>
<evidence type="ECO:0000256" key="2">
    <source>
        <dbReference type="ARBA" id="ARBA00022679"/>
    </source>
</evidence>
<evidence type="ECO:0000313" key="7">
    <source>
        <dbReference type="EMBL" id="QRG09594.1"/>
    </source>
</evidence>
<dbReference type="InterPro" id="IPR025714">
    <property type="entry name" value="Methyltranfer_dom"/>
</dbReference>
<proteinExistence type="inferred from homology"/>
<dbReference type="CDD" id="cd02440">
    <property type="entry name" value="AdoMet_MTases"/>
    <property type="match status" value="1"/>
</dbReference>
<dbReference type="Gene3D" id="1.10.8.10">
    <property type="entry name" value="DNA helicase RuvA subunit, C-terminal domain"/>
    <property type="match status" value="1"/>
</dbReference>
<comment type="catalytic activity">
    <reaction evidence="4">
        <text>L-glutaminyl-[peptide chain release factor] + S-adenosyl-L-methionine = N(5)-methyl-L-glutaminyl-[peptide chain release factor] + S-adenosyl-L-homocysteine + H(+)</text>
        <dbReference type="Rhea" id="RHEA:42896"/>
        <dbReference type="Rhea" id="RHEA-COMP:10271"/>
        <dbReference type="Rhea" id="RHEA-COMP:10272"/>
        <dbReference type="ChEBI" id="CHEBI:15378"/>
        <dbReference type="ChEBI" id="CHEBI:30011"/>
        <dbReference type="ChEBI" id="CHEBI:57856"/>
        <dbReference type="ChEBI" id="CHEBI:59789"/>
        <dbReference type="ChEBI" id="CHEBI:61891"/>
        <dbReference type="EC" id="2.1.1.297"/>
    </reaction>
</comment>
<evidence type="ECO:0000256" key="4">
    <source>
        <dbReference type="HAMAP-Rule" id="MF_02126"/>
    </source>
</evidence>
<dbReference type="PANTHER" id="PTHR18895:SF74">
    <property type="entry name" value="MTRF1L RELEASE FACTOR GLUTAMINE METHYLTRANSFERASE"/>
    <property type="match status" value="1"/>
</dbReference>
<feature type="domain" description="Methyltransferase" evidence="5">
    <location>
        <begin position="106"/>
        <end position="231"/>
    </location>
</feature>
<evidence type="ECO:0000259" key="6">
    <source>
        <dbReference type="Pfam" id="PF17827"/>
    </source>
</evidence>
<dbReference type="PANTHER" id="PTHR18895">
    <property type="entry name" value="HEMK METHYLTRANSFERASE"/>
    <property type="match status" value="1"/>
</dbReference>
<dbReference type="NCBIfam" id="TIGR03534">
    <property type="entry name" value="RF_mod_PrmC"/>
    <property type="match status" value="1"/>
</dbReference>
<sequence length="273" mass="27891">MTTALAAAGCQTPDLDARLLLAHALATDPGDLFTRGEEPVPAAAEAAAEAFLARRAAGEPVGRILGHRAFWSLDLLLSPDTLEPRPDTETVVEAALDMFPDVAVPLRILDLGTGTGAILAALLLERPRATGIGLDRSEGAARTARDNLARAGLTPRASVLVGDWGAALAGGFDLVVSNPPYITAGEMAGLSREVRLFDPALALVAGEDGLDAYRAIAAGLPRLLRPGGGAVLELGAGQEASVAALLRARGLAVCGPARRDLGGVPRALAARIA</sequence>
<dbReference type="InterPro" id="IPR029063">
    <property type="entry name" value="SAM-dependent_MTases_sf"/>
</dbReference>
<keyword evidence="2 4" id="KW-0808">Transferase</keyword>
<dbReference type="InterPro" id="IPR002052">
    <property type="entry name" value="DNA_methylase_N6_adenine_CS"/>
</dbReference>
<keyword evidence="1 4" id="KW-0489">Methyltransferase</keyword>
<dbReference type="InterPro" id="IPR019874">
    <property type="entry name" value="RF_methyltr_PrmC"/>
</dbReference>
<dbReference type="PROSITE" id="PS00092">
    <property type="entry name" value="N6_MTASE"/>
    <property type="match status" value="1"/>
</dbReference>
<dbReference type="Gene3D" id="3.40.50.150">
    <property type="entry name" value="Vaccinia Virus protein VP39"/>
    <property type="match status" value="1"/>
</dbReference>
<feature type="binding site" evidence="4">
    <location>
        <begin position="178"/>
        <end position="181"/>
    </location>
    <ligand>
        <name>substrate</name>
    </ligand>
</feature>
<dbReference type="NCBIfam" id="TIGR00536">
    <property type="entry name" value="hemK_fam"/>
    <property type="match status" value="1"/>
</dbReference>
<dbReference type="EMBL" id="CP063362">
    <property type="protein sequence ID" value="QRG09594.1"/>
    <property type="molecule type" value="Genomic_DNA"/>
</dbReference>
<dbReference type="Pfam" id="PF13847">
    <property type="entry name" value="Methyltransf_31"/>
    <property type="match status" value="1"/>
</dbReference>
<dbReference type="InterPro" id="IPR004556">
    <property type="entry name" value="HemK-like"/>
</dbReference>
<accession>A0A974SLQ5</accession>
<comment type="similarity">
    <text evidence="4">Belongs to the protein N5-glutamine methyltransferase family. PrmC subfamily.</text>
</comment>
<dbReference type="GO" id="GO:0102559">
    <property type="term" value="F:peptide chain release factor N(5)-glutamine methyltransferase activity"/>
    <property type="evidence" value="ECO:0007669"/>
    <property type="project" value="UniProtKB-EC"/>
</dbReference>
<dbReference type="SUPFAM" id="SSF53335">
    <property type="entry name" value="S-adenosyl-L-methionine-dependent methyltransferases"/>
    <property type="match status" value="1"/>
</dbReference>
<gene>
    <name evidence="4 7" type="primary">prmC</name>
    <name evidence="7" type="ORF">EZH22_11150</name>
</gene>
<dbReference type="GO" id="GO:0003676">
    <property type="term" value="F:nucleic acid binding"/>
    <property type="evidence" value="ECO:0007669"/>
    <property type="project" value="InterPro"/>
</dbReference>
<name>A0A974SLQ5_9HYPH</name>
<dbReference type="InterPro" id="IPR040758">
    <property type="entry name" value="PrmC_N"/>
</dbReference>
<reference evidence="7 8" key="1">
    <citation type="submission" date="2020-10" db="EMBL/GenBank/DDBJ databases">
        <title>Degradation of 1,4-Dioxane by Xanthobacter sp. YN2, via a Novel Group-2 Soluble Di-Iron Monooxygenase.</title>
        <authorList>
            <person name="Ma F."/>
            <person name="Wang Y."/>
            <person name="Yang J."/>
            <person name="Guo H."/>
            <person name="Su D."/>
            <person name="Yu L."/>
        </authorList>
    </citation>
    <scope>NUCLEOTIDE SEQUENCE [LARGE SCALE GENOMIC DNA]</scope>
    <source>
        <strain evidence="7 8">YN2</strain>
    </source>
</reference>
<evidence type="ECO:0000259" key="5">
    <source>
        <dbReference type="Pfam" id="PF13847"/>
    </source>
</evidence>
<dbReference type="HAMAP" id="MF_02126">
    <property type="entry name" value="RF_methyltr_PrmC"/>
    <property type="match status" value="1"/>
</dbReference>
<keyword evidence="8" id="KW-1185">Reference proteome</keyword>
<evidence type="ECO:0000256" key="1">
    <source>
        <dbReference type="ARBA" id="ARBA00022603"/>
    </source>
</evidence>
<feature type="binding site" evidence="4">
    <location>
        <position position="135"/>
    </location>
    <ligand>
        <name>S-adenosyl-L-methionine</name>
        <dbReference type="ChEBI" id="CHEBI:59789"/>
    </ligand>
</feature>
<feature type="binding site" evidence="4">
    <location>
        <position position="164"/>
    </location>
    <ligand>
        <name>S-adenosyl-L-methionine</name>
        <dbReference type="ChEBI" id="CHEBI:59789"/>
    </ligand>
</feature>
<organism evidence="7 8">
    <name type="scientific">Xanthobacter dioxanivorans</name>
    <dbReference type="NCBI Taxonomy" id="2528964"/>
    <lineage>
        <taxon>Bacteria</taxon>
        <taxon>Pseudomonadati</taxon>
        <taxon>Pseudomonadota</taxon>
        <taxon>Alphaproteobacteria</taxon>
        <taxon>Hyphomicrobiales</taxon>
        <taxon>Xanthobacteraceae</taxon>
        <taxon>Xanthobacter</taxon>
    </lineage>
</organism>
<dbReference type="GO" id="GO:0032259">
    <property type="term" value="P:methylation"/>
    <property type="evidence" value="ECO:0007669"/>
    <property type="project" value="UniProtKB-KW"/>
</dbReference>
<dbReference type="Pfam" id="PF17827">
    <property type="entry name" value="PrmC_N"/>
    <property type="match status" value="1"/>
</dbReference>
<feature type="binding site" evidence="4">
    <location>
        <position position="178"/>
    </location>
    <ligand>
        <name>S-adenosyl-L-methionine</name>
        <dbReference type="ChEBI" id="CHEBI:59789"/>
    </ligand>
</feature>
<dbReference type="Proteomes" id="UP000596427">
    <property type="component" value="Chromosome"/>
</dbReference>
<comment type="function">
    <text evidence="4">Methylates the class 1 translation termination release factors RF1/PrfA and RF2/PrfB on the glutamine residue of the universally conserved GGQ motif.</text>
</comment>
<dbReference type="EC" id="2.1.1.297" evidence="4"/>
<dbReference type="KEGG" id="xdi:EZH22_11150"/>
<protein>
    <recommendedName>
        <fullName evidence="4">Release factor glutamine methyltransferase</fullName>
        <shortName evidence="4">RF MTase</shortName>
        <ecNumber evidence="4">2.1.1.297</ecNumber>
    </recommendedName>
    <alternativeName>
        <fullName evidence="4">N5-glutamine methyltransferase PrmC</fullName>
    </alternativeName>
    <alternativeName>
        <fullName evidence="4">Protein-(glutamine-N5) MTase PrmC</fullName>
    </alternativeName>
    <alternativeName>
        <fullName evidence="4">Protein-glutamine N-methyltransferase PrmC</fullName>
    </alternativeName>
</protein>
<dbReference type="AlphaFoldDB" id="A0A974SLQ5"/>
<feature type="domain" description="Release factor glutamine methyltransferase N-terminal" evidence="6">
    <location>
        <begin position="3"/>
        <end position="66"/>
    </location>
</feature>
<dbReference type="InterPro" id="IPR050320">
    <property type="entry name" value="N5-glutamine_MTase"/>
</dbReference>
<feature type="binding site" evidence="4">
    <location>
        <begin position="112"/>
        <end position="116"/>
    </location>
    <ligand>
        <name>S-adenosyl-L-methionine</name>
        <dbReference type="ChEBI" id="CHEBI:59789"/>
    </ligand>
</feature>
<evidence type="ECO:0000313" key="8">
    <source>
        <dbReference type="Proteomes" id="UP000596427"/>
    </source>
</evidence>
<evidence type="ECO:0000256" key="3">
    <source>
        <dbReference type="ARBA" id="ARBA00022691"/>
    </source>
</evidence>